<reference evidence="2" key="1">
    <citation type="journal article" date="2013" name="Nature">
        <title>Draft genome of the wheat A-genome progenitor Triticum urartu.</title>
        <authorList>
            <person name="Ling H.Q."/>
            <person name="Zhao S."/>
            <person name="Liu D."/>
            <person name="Wang J."/>
            <person name="Sun H."/>
            <person name="Zhang C."/>
            <person name="Fan H."/>
            <person name="Li D."/>
            <person name="Dong L."/>
            <person name="Tao Y."/>
            <person name="Gao C."/>
            <person name="Wu H."/>
            <person name="Li Y."/>
            <person name="Cui Y."/>
            <person name="Guo X."/>
            <person name="Zheng S."/>
            <person name="Wang B."/>
            <person name="Yu K."/>
            <person name="Liang Q."/>
            <person name="Yang W."/>
            <person name="Lou X."/>
            <person name="Chen J."/>
            <person name="Feng M."/>
            <person name="Jian J."/>
            <person name="Zhang X."/>
            <person name="Luo G."/>
            <person name="Jiang Y."/>
            <person name="Liu J."/>
            <person name="Wang Z."/>
            <person name="Sha Y."/>
            <person name="Zhang B."/>
            <person name="Wu H."/>
            <person name="Tang D."/>
            <person name="Shen Q."/>
            <person name="Xue P."/>
            <person name="Zou S."/>
            <person name="Wang X."/>
            <person name="Liu X."/>
            <person name="Wang F."/>
            <person name="Yang Y."/>
            <person name="An X."/>
            <person name="Dong Z."/>
            <person name="Zhang K."/>
            <person name="Zhang X."/>
            <person name="Luo M.C."/>
            <person name="Dvorak J."/>
            <person name="Tong Y."/>
            <person name="Wang J."/>
            <person name="Yang H."/>
            <person name="Li Z."/>
            <person name="Wang D."/>
            <person name="Zhang A."/>
            <person name="Wang J."/>
        </authorList>
    </citation>
    <scope>NUCLEOTIDE SEQUENCE</scope>
    <source>
        <strain evidence="2">cv. G1812</strain>
    </source>
</reference>
<name>A0A8R7V0M1_TRIUA</name>
<evidence type="ECO:0000313" key="2">
    <source>
        <dbReference type="Proteomes" id="UP000015106"/>
    </source>
</evidence>
<keyword evidence="2" id="KW-1185">Reference proteome</keyword>
<dbReference type="AlphaFoldDB" id="A0A8R7V0M1"/>
<reference evidence="1" key="3">
    <citation type="submission" date="2022-06" db="UniProtKB">
        <authorList>
            <consortium name="EnsemblPlants"/>
        </authorList>
    </citation>
    <scope>IDENTIFICATION</scope>
</reference>
<evidence type="ECO:0000313" key="1">
    <source>
        <dbReference type="EnsemblPlants" id="TuG1812G0700001449.01.T01"/>
    </source>
</evidence>
<organism evidence="1 2">
    <name type="scientific">Triticum urartu</name>
    <name type="common">Red wild einkorn</name>
    <name type="synonym">Crithodium urartu</name>
    <dbReference type="NCBI Taxonomy" id="4572"/>
    <lineage>
        <taxon>Eukaryota</taxon>
        <taxon>Viridiplantae</taxon>
        <taxon>Streptophyta</taxon>
        <taxon>Embryophyta</taxon>
        <taxon>Tracheophyta</taxon>
        <taxon>Spermatophyta</taxon>
        <taxon>Magnoliopsida</taxon>
        <taxon>Liliopsida</taxon>
        <taxon>Poales</taxon>
        <taxon>Poaceae</taxon>
        <taxon>BOP clade</taxon>
        <taxon>Pooideae</taxon>
        <taxon>Triticodae</taxon>
        <taxon>Triticeae</taxon>
        <taxon>Triticinae</taxon>
        <taxon>Triticum</taxon>
    </lineage>
</organism>
<accession>A0A8R7V0M1</accession>
<proteinExistence type="predicted"/>
<sequence length="68" mass="7575">DCRYAELDCVPPLPEGASLPVRGAQRVLRHVPSHHRRASPSASPLLCSCYENCSFKDMQNDIFVQSSM</sequence>
<dbReference type="EnsemblPlants" id="TuG1812G0700001449.01.T01">
    <property type="protein sequence ID" value="TuG1812G0700001449.01.T01"/>
    <property type="gene ID" value="TuG1812G0700001449.01"/>
</dbReference>
<protein>
    <submittedName>
        <fullName evidence="1">Uncharacterized protein</fullName>
    </submittedName>
</protein>
<dbReference type="Gramene" id="TuG1812G0700001449.01.T01">
    <property type="protein sequence ID" value="TuG1812G0700001449.01.T01"/>
    <property type="gene ID" value="TuG1812G0700001449.01"/>
</dbReference>
<dbReference type="Proteomes" id="UP000015106">
    <property type="component" value="Chromosome 7"/>
</dbReference>
<reference evidence="1" key="2">
    <citation type="submission" date="2018-03" db="EMBL/GenBank/DDBJ databases">
        <title>The Triticum urartu genome reveals the dynamic nature of wheat genome evolution.</title>
        <authorList>
            <person name="Ling H."/>
            <person name="Ma B."/>
            <person name="Shi X."/>
            <person name="Liu H."/>
            <person name="Dong L."/>
            <person name="Sun H."/>
            <person name="Cao Y."/>
            <person name="Gao Q."/>
            <person name="Zheng S."/>
            <person name="Li Y."/>
            <person name="Yu Y."/>
            <person name="Du H."/>
            <person name="Qi M."/>
            <person name="Li Y."/>
            <person name="Yu H."/>
            <person name="Cui Y."/>
            <person name="Wang N."/>
            <person name="Chen C."/>
            <person name="Wu H."/>
            <person name="Zhao Y."/>
            <person name="Zhang J."/>
            <person name="Li Y."/>
            <person name="Zhou W."/>
            <person name="Zhang B."/>
            <person name="Hu W."/>
            <person name="Eijk M."/>
            <person name="Tang J."/>
            <person name="Witsenboer H."/>
            <person name="Zhao S."/>
            <person name="Li Z."/>
            <person name="Zhang A."/>
            <person name="Wang D."/>
            <person name="Liang C."/>
        </authorList>
    </citation>
    <scope>NUCLEOTIDE SEQUENCE [LARGE SCALE GENOMIC DNA]</scope>
    <source>
        <strain evidence="1">cv. G1812</strain>
    </source>
</reference>